<evidence type="ECO:0000256" key="1">
    <source>
        <dbReference type="SAM" id="SignalP"/>
    </source>
</evidence>
<reference evidence="3 4" key="2">
    <citation type="journal article" date="2009" name="Proc. Natl. Acad. Sci. U.S.A.">
        <title>On the chimeric nature, thermophilic origin, and phylogenetic placement of the Thermotogales.</title>
        <authorList>
            <person name="Zhaxybayeva O."/>
            <person name="Swithers K.S."/>
            <person name="Lapierre P."/>
            <person name="Fournier G.P."/>
            <person name="Bickhart D.M."/>
            <person name="DeBoy R.T."/>
            <person name="Nelson K.E."/>
            <person name="Nesbo C.L."/>
            <person name="Doolittle W.F."/>
            <person name="Gogarten J.P."/>
            <person name="Noll K.M."/>
        </authorList>
    </citation>
    <scope>NUCLEOTIDE SEQUENCE [LARGE SCALE GENOMIC DNA]</scope>
    <source>
        <strain evidence="4">DSM 12029 / CIP 104789 / BI429</strain>
    </source>
</reference>
<dbReference type="InterPro" id="IPR033399">
    <property type="entry name" value="TP_0789-like"/>
</dbReference>
<feature type="domain" description="Uncharacterized protein TP-0789" evidence="2">
    <location>
        <begin position="74"/>
        <end position="245"/>
    </location>
</feature>
<dbReference type="Gene3D" id="2.50.20.10">
    <property type="entry name" value="Lipoprotein localisation LolA/LolB/LppX"/>
    <property type="match status" value="1"/>
</dbReference>
<dbReference type="Proteomes" id="UP000001110">
    <property type="component" value="Chromosome"/>
</dbReference>
<feature type="chain" id="PRO_5002695770" description="Uncharacterized protein TP-0789 domain-containing protein" evidence="1">
    <location>
        <begin position="22"/>
        <end position="254"/>
    </location>
</feature>
<dbReference type="RefSeq" id="WP_012057240.1">
    <property type="nucleotide sequence ID" value="NC_009616.1"/>
</dbReference>
<dbReference type="AlphaFoldDB" id="A6LLS9"/>
<evidence type="ECO:0000313" key="3">
    <source>
        <dbReference type="EMBL" id="ABR30880.1"/>
    </source>
</evidence>
<keyword evidence="1" id="KW-0732">Signal</keyword>
<dbReference type="HOGENOM" id="CLU_074356_0_0_0"/>
<dbReference type="KEGG" id="tme:Tmel_1019"/>
<proteinExistence type="predicted"/>
<organism evidence="3 4">
    <name type="scientific">Thermosipho melanesiensis (strain DSM 12029 / CIP 104789 / BI429)</name>
    <dbReference type="NCBI Taxonomy" id="391009"/>
    <lineage>
        <taxon>Bacteria</taxon>
        <taxon>Thermotogati</taxon>
        <taxon>Thermotogota</taxon>
        <taxon>Thermotogae</taxon>
        <taxon>Thermotogales</taxon>
        <taxon>Fervidobacteriaceae</taxon>
        <taxon>Thermosipho</taxon>
    </lineage>
</organism>
<dbReference type="eggNOG" id="COG2834">
    <property type="taxonomic scope" value="Bacteria"/>
</dbReference>
<dbReference type="EMBL" id="CP000716">
    <property type="protein sequence ID" value="ABR30880.1"/>
    <property type="molecule type" value="Genomic_DNA"/>
</dbReference>
<sequence>MNLKKQVLLMFLTLFVISAFSLTGQQVLDLVKDNYQNVKDEKALFDLRMVDEKGNVQEKEFEIYMYKKSEDVVYAIIRFNKPKSDKNLTLLVKGADNIYLYMPAFRTTKRISGAAKNDRFAGSDFTYKDIELVYKVSDKNYEAELTKEDENYYYLHITHNDSELDFKELNMKVDKKLKIPVYIEFFNWQGEKYKSITFEKIENVKGYNVPKKIVAKNLKENTVTEIVMKEVEFDIGIPERFFSPVTISKPILRF</sequence>
<reference evidence="3 4" key="1">
    <citation type="submission" date="2007-05" db="EMBL/GenBank/DDBJ databases">
        <title>Complete sequence of Thermosipho melanesiensis BI429.</title>
        <authorList>
            <consortium name="US DOE Joint Genome Institute"/>
            <person name="Copeland A."/>
            <person name="Lucas S."/>
            <person name="Lapidus A."/>
            <person name="Barry K."/>
            <person name="Glavina del Rio T."/>
            <person name="Dalin E."/>
            <person name="Tice H."/>
            <person name="Pitluck S."/>
            <person name="Chertkov O."/>
            <person name="Brettin T."/>
            <person name="Bruce D."/>
            <person name="Detter J.C."/>
            <person name="Han C."/>
            <person name="Schmutz J."/>
            <person name="Larimer F."/>
            <person name="Land M."/>
            <person name="Hauser L."/>
            <person name="Kyrpides N."/>
            <person name="Mikhailova N."/>
            <person name="Nelson K."/>
            <person name="Gogarten J.P."/>
            <person name="Noll K."/>
            <person name="Richardson P."/>
        </authorList>
    </citation>
    <scope>NUCLEOTIDE SEQUENCE [LARGE SCALE GENOMIC DNA]</scope>
    <source>
        <strain evidence="4">DSM 12029 / CIP 104789 / BI429</strain>
    </source>
</reference>
<feature type="signal peptide" evidence="1">
    <location>
        <begin position="1"/>
        <end position="21"/>
    </location>
</feature>
<evidence type="ECO:0000259" key="2">
    <source>
        <dbReference type="Pfam" id="PF17131"/>
    </source>
</evidence>
<dbReference type="STRING" id="391009.Tmel_1019"/>
<evidence type="ECO:0000313" key="4">
    <source>
        <dbReference type="Proteomes" id="UP000001110"/>
    </source>
</evidence>
<accession>A6LLS9</accession>
<dbReference type="Pfam" id="PF17131">
    <property type="entry name" value="LolA_like"/>
    <property type="match status" value="1"/>
</dbReference>
<protein>
    <recommendedName>
        <fullName evidence="2">Uncharacterized protein TP-0789 domain-containing protein</fullName>
    </recommendedName>
</protein>
<dbReference type="CDD" id="cd16329">
    <property type="entry name" value="LolA_like"/>
    <property type="match status" value="1"/>
</dbReference>
<gene>
    <name evidence="3" type="ordered locus">Tmel_1019</name>
</gene>
<name>A6LLS9_THEM4</name>